<gene>
    <name evidence="2" type="ORF">LQ567_23175</name>
</gene>
<dbReference type="InterPro" id="IPR023214">
    <property type="entry name" value="HAD_sf"/>
</dbReference>
<comment type="similarity">
    <text evidence="1">Belongs to the 5'(3')-deoxyribonucleotidase family.</text>
</comment>
<dbReference type="RefSeq" id="WP_231008262.1">
    <property type="nucleotide sequence ID" value="NZ_JAJNEC010000007.1"/>
</dbReference>
<dbReference type="InterPro" id="IPR036412">
    <property type="entry name" value="HAD-like_sf"/>
</dbReference>
<dbReference type="SFLD" id="SFLDS00003">
    <property type="entry name" value="Haloacid_Dehalogenase"/>
    <property type="match status" value="1"/>
</dbReference>
<dbReference type="Gene3D" id="3.40.50.1000">
    <property type="entry name" value="HAD superfamily/HAD-like"/>
    <property type="match status" value="1"/>
</dbReference>
<dbReference type="EMBL" id="JAJNEC010000007">
    <property type="protein sequence ID" value="MCD2425705.1"/>
    <property type="molecule type" value="Genomic_DNA"/>
</dbReference>
<dbReference type="Pfam" id="PF06941">
    <property type="entry name" value="NT5C"/>
    <property type="match status" value="1"/>
</dbReference>
<evidence type="ECO:0000313" key="3">
    <source>
        <dbReference type="Proteomes" id="UP001199816"/>
    </source>
</evidence>
<dbReference type="PANTHER" id="PTHR16504:SF4">
    <property type="entry name" value="5'(3')-DEOXYRIBONUCLEOTIDASE"/>
    <property type="match status" value="1"/>
</dbReference>
<dbReference type="Proteomes" id="UP001199816">
    <property type="component" value="Unassembled WGS sequence"/>
</dbReference>
<organism evidence="2 3">
    <name type="scientific">Niabella pedocola</name>
    <dbReference type="NCBI Taxonomy" id="1752077"/>
    <lineage>
        <taxon>Bacteria</taxon>
        <taxon>Pseudomonadati</taxon>
        <taxon>Bacteroidota</taxon>
        <taxon>Chitinophagia</taxon>
        <taxon>Chitinophagales</taxon>
        <taxon>Chitinophagaceae</taxon>
        <taxon>Niabella</taxon>
    </lineage>
</organism>
<evidence type="ECO:0000313" key="2">
    <source>
        <dbReference type="EMBL" id="MCD2425705.1"/>
    </source>
</evidence>
<protein>
    <submittedName>
        <fullName evidence="2">5'(3')-deoxyribonucleotidase</fullName>
    </submittedName>
</protein>
<dbReference type="SUPFAM" id="SSF56784">
    <property type="entry name" value="HAD-like"/>
    <property type="match status" value="1"/>
</dbReference>
<name>A0ABS8PXC7_9BACT</name>
<dbReference type="SFLD" id="SFLDG01126">
    <property type="entry name" value="C1.2:_Nucleotidase_Like"/>
    <property type="match status" value="1"/>
</dbReference>
<dbReference type="SFLD" id="SFLDG01146">
    <property type="entry name" value="C1.2.2"/>
    <property type="match status" value="1"/>
</dbReference>
<sequence length="171" mass="20120">MKRLIVDMDGVLADVYSQFRKYEQLDLGITQDEASLIGKTEREAFQHVRTYVNTPGFFLEAPVMPGSIEVMRQLNQQYDLYIVSSAMEFPLSLYEKYQWLQQHFSFLIWEQLVLCGSKKIVYGDIMLDDHFKNLDHFDGKTLLFSQPHNMKRDPGKHQRVANWQEVQLVLL</sequence>
<dbReference type="PANTHER" id="PTHR16504">
    <property type="entry name" value="5'(3')-DEOXYRIBONUCLEOTIDASE"/>
    <property type="match status" value="1"/>
</dbReference>
<evidence type="ECO:0000256" key="1">
    <source>
        <dbReference type="ARBA" id="ARBA00009589"/>
    </source>
</evidence>
<comment type="caution">
    <text evidence="2">The sequence shown here is derived from an EMBL/GenBank/DDBJ whole genome shotgun (WGS) entry which is preliminary data.</text>
</comment>
<reference evidence="2 3" key="1">
    <citation type="submission" date="2021-11" db="EMBL/GenBank/DDBJ databases">
        <title>Genomic of Niabella pedocola.</title>
        <authorList>
            <person name="Wu T."/>
        </authorList>
    </citation>
    <scope>NUCLEOTIDE SEQUENCE [LARGE SCALE GENOMIC DNA]</scope>
    <source>
        <strain evidence="2 3">JCM 31011</strain>
    </source>
</reference>
<accession>A0ABS8PXC7</accession>
<dbReference type="InterPro" id="IPR010708">
    <property type="entry name" value="5'(3')-deoxyribonucleotidase"/>
</dbReference>
<proteinExistence type="inferred from homology"/>
<keyword evidence="3" id="KW-1185">Reference proteome</keyword>
<dbReference type="Gene3D" id="1.10.40.40">
    <property type="entry name" value="Deoxyribonucleotidase, domain 2"/>
    <property type="match status" value="1"/>
</dbReference>